<evidence type="ECO:0000313" key="3">
    <source>
        <dbReference type="Proteomes" id="UP000717996"/>
    </source>
</evidence>
<dbReference type="EMBL" id="JAANIT010014980">
    <property type="protein sequence ID" value="KAG1521050.1"/>
    <property type="molecule type" value="Genomic_DNA"/>
</dbReference>
<gene>
    <name evidence="2" type="ORF">G6F51_014708</name>
</gene>
<proteinExistence type="predicted"/>
<evidence type="ECO:0000313" key="2">
    <source>
        <dbReference type="EMBL" id="KAG1521050.1"/>
    </source>
</evidence>
<accession>A0A9P6XLL9</accession>
<organism evidence="2 3">
    <name type="scientific">Rhizopus oryzae</name>
    <name type="common">Mucormycosis agent</name>
    <name type="synonym">Rhizopus arrhizus var. delemar</name>
    <dbReference type="NCBI Taxonomy" id="64495"/>
    <lineage>
        <taxon>Eukaryota</taxon>
        <taxon>Fungi</taxon>
        <taxon>Fungi incertae sedis</taxon>
        <taxon>Mucoromycota</taxon>
        <taxon>Mucoromycotina</taxon>
        <taxon>Mucoromycetes</taxon>
        <taxon>Mucorales</taxon>
        <taxon>Mucorineae</taxon>
        <taxon>Rhizopodaceae</taxon>
        <taxon>Rhizopus</taxon>
    </lineage>
</organism>
<reference evidence="2" key="1">
    <citation type="journal article" date="2020" name="Microb. Genom.">
        <title>Genetic diversity of clinical and environmental Mucorales isolates obtained from an investigation of mucormycosis cases among solid organ transplant recipients.</title>
        <authorList>
            <person name="Nguyen M.H."/>
            <person name="Kaul D."/>
            <person name="Muto C."/>
            <person name="Cheng S.J."/>
            <person name="Richter R.A."/>
            <person name="Bruno V.M."/>
            <person name="Liu G."/>
            <person name="Beyhan S."/>
            <person name="Sundermann A.J."/>
            <person name="Mounaud S."/>
            <person name="Pasculle A.W."/>
            <person name="Nierman W.C."/>
            <person name="Driscoll E."/>
            <person name="Cumbie R."/>
            <person name="Clancy C.J."/>
            <person name="Dupont C.L."/>
        </authorList>
    </citation>
    <scope>NUCLEOTIDE SEQUENCE</scope>
    <source>
        <strain evidence="2">GL16</strain>
    </source>
</reference>
<dbReference type="AlphaFoldDB" id="A0A9P6XLL9"/>
<protein>
    <submittedName>
        <fullName evidence="2">Uncharacterized protein</fullName>
    </submittedName>
</protein>
<dbReference type="Proteomes" id="UP000717996">
    <property type="component" value="Unassembled WGS sequence"/>
</dbReference>
<comment type="caution">
    <text evidence="2">The sequence shown here is derived from an EMBL/GenBank/DDBJ whole genome shotgun (WGS) entry which is preliminary data.</text>
</comment>
<sequence length="93" mass="10146">MLGSIDGGLGDAIVLVRIAKIPPHKCRENVVHVLASDNDSVRILDGHSSTCSIGRGDWQPERSFCHRDVRSRDPGPTLRKAHRSGRREVPVAG</sequence>
<feature type="region of interest" description="Disordered" evidence="1">
    <location>
        <begin position="67"/>
        <end position="93"/>
    </location>
</feature>
<evidence type="ECO:0000256" key="1">
    <source>
        <dbReference type="SAM" id="MobiDB-lite"/>
    </source>
</evidence>
<name>A0A9P6XLL9_RHIOR</name>